<comment type="similarity">
    <text evidence="3">Belongs to the metallo-dependent hydrolases superfamily.</text>
</comment>
<gene>
    <name evidence="6" type="ORF">CSOJ01_14958</name>
</gene>
<feature type="domain" description="Protein kinase" evidence="5">
    <location>
        <begin position="198"/>
        <end position="541"/>
    </location>
</feature>
<dbReference type="SUPFAM" id="SSF56112">
    <property type="entry name" value="Protein kinase-like (PK-like)"/>
    <property type="match status" value="1"/>
</dbReference>
<dbReference type="InterPro" id="IPR006680">
    <property type="entry name" value="Amidohydro-rel"/>
</dbReference>
<evidence type="ECO:0000256" key="1">
    <source>
        <dbReference type="ARBA" id="ARBA00022793"/>
    </source>
</evidence>
<evidence type="ECO:0000313" key="7">
    <source>
        <dbReference type="Proteomes" id="UP000652219"/>
    </source>
</evidence>
<dbReference type="GO" id="GO:0016831">
    <property type="term" value="F:carboxy-lyase activity"/>
    <property type="evidence" value="ECO:0007669"/>
    <property type="project" value="UniProtKB-KW"/>
</dbReference>
<dbReference type="Gene3D" id="3.20.20.140">
    <property type="entry name" value="Metal-dependent hydrolases"/>
    <property type="match status" value="1"/>
</dbReference>
<dbReference type="PANTHER" id="PTHR21240:SF30">
    <property type="entry name" value="AMIDOHYDROLASE-RELATED DOMAIN-CONTAINING PROTEIN-RELATED"/>
    <property type="match status" value="1"/>
</dbReference>
<evidence type="ECO:0000313" key="6">
    <source>
        <dbReference type="EMBL" id="KAF6788729.1"/>
    </source>
</evidence>
<dbReference type="AlphaFoldDB" id="A0A8H6INN8"/>
<keyword evidence="1 3" id="KW-0210">Decarboxylase</keyword>
<keyword evidence="4" id="KW-0732">Signal</keyword>
<reference evidence="6 7" key="1">
    <citation type="journal article" date="2020" name="Phytopathology">
        <title>Genome Sequence Resources of Colletotrichum truncatum, C. plurivorum, C. musicola, and C. sojae: Four Species Pathogenic to Soybean (Glycine max).</title>
        <authorList>
            <person name="Rogerio F."/>
            <person name="Boufleur T.R."/>
            <person name="Ciampi-Guillardi M."/>
            <person name="Sukno S.A."/>
            <person name="Thon M.R."/>
            <person name="Massola Junior N.S."/>
            <person name="Baroncelli R."/>
        </authorList>
    </citation>
    <scope>NUCLEOTIDE SEQUENCE [LARGE SCALE GENOMIC DNA]</scope>
    <source>
        <strain evidence="6 7">LFN0009</strain>
    </source>
</reference>
<dbReference type="PROSITE" id="PS50011">
    <property type="entry name" value="PROTEIN_KINASE_DOM"/>
    <property type="match status" value="1"/>
</dbReference>
<evidence type="ECO:0000259" key="5">
    <source>
        <dbReference type="PROSITE" id="PS50011"/>
    </source>
</evidence>
<comment type="caution">
    <text evidence="6">The sequence shown here is derived from an EMBL/GenBank/DDBJ whole genome shotgun (WGS) entry which is preliminary data.</text>
</comment>
<proteinExistence type="inferred from homology"/>
<dbReference type="Pfam" id="PF04909">
    <property type="entry name" value="Amidohydro_2"/>
    <property type="match status" value="1"/>
</dbReference>
<dbReference type="InterPro" id="IPR032466">
    <property type="entry name" value="Metal_Hydrolase"/>
</dbReference>
<sequence>MTIMLSLLLRASLLASLAWAMPVPDKASQSDSCPDVPYYTLEEHWLSPSLSQMFLANPQNQLFGANMVAPKLQEIGLNRIADMNANKIKIQIISHVPVPEVLSEPAACRTANDELASAVAAFPVPARFHGFCILPMALLEDAAEELRRCVTANKFVGALADAHLGNQSFYDGPAHDLPWAAAASLGVPIYLHPTYPNLEDATAIGTGLYAPAVEGGYTPAQAETLALTTCGWHERTGMGFLRLYLAGVFDRQLELQSTPGDKWGGIYPFHIGEVHAGDRLDDRYRIIYKFGHGCYSTMWLAFDEKRSKYFRFHQMTPGQVDRLKKPELVSVLHDRFHHGGPNGVHECLVATPTRRSLQEVKGAFEGDFLQLDVARSLGAQLVMAVAEVHSKGYAHGDEYLCLNNIFLRFPSSLDILSTKQLYDRYSKPRKVPVRYGDRGARPTDPGIPPYVVKPVKMKMDEDSEDVTLRDARLILGGFRSAFRPADKSQLESPSPFHIRHPEAYFEPGKPLTSALDIWSLVCVLFEFYADSALISGTMYTM</sequence>
<organism evidence="6 7">
    <name type="scientific">Colletotrichum sojae</name>
    <dbReference type="NCBI Taxonomy" id="2175907"/>
    <lineage>
        <taxon>Eukaryota</taxon>
        <taxon>Fungi</taxon>
        <taxon>Dikarya</taxon>
        <taxon>Ascomycota</taxon>
        <taxon>Pezizomycotina</taxon>
        <taxon>Sordariomycetes</taxon>
        <taxon>Hypocreomycetidae</taxon>
        <taxon>Glomerellales</taxon>
        <taxon>Glomerellaceae</taxon>
        <taxon>Colletotrichum</taxon>
        <taxon>Colletotrichum orchidearum species complex</taxon>
    </lineage>
</organism>
<feature type="signal peptide" evidence="4">
    <location>
        <begin position="1"/>
        <end position="20"/>
    </location>
</feature>
<dbReference type="GO" id="GO:0004672">
    <property type="term" value="F:protein kinase activity"/>
    <property type="evidence" value="ECO:0007669"/>
    <property type="project" value="InterPro"/>
</dbReference>
<evidence type="ECO:0000256" key="3">
    <source>
        <dbReference type="RuleBase" id="RU366045"/>
    </source>
</evidence>
<dbReference type="PANTHER" id="PTHR21240">
    <property type="entry name" value="2-AMINO-3-CARBOXYLMUCONATE-6-SEMIALDEHYDE DECARBOXYLASE"/>
    <property type="match status" value="1"/>
</dbReference>
<keyword evidence="2 3" id="KW-0456">Lyase</keyword>
<evidence type="ECO:0000256" key="2">
    <source>
        <dbReference type="ARBA" id="ARBA00023239"/>
    </source>
</evidence>
<protein>
    <recommendedName>
        <fullName evidence="5">Protein kinase domain-containing protein</fullName>
    </recommendedName>
</protein>
<dbReference type="Gene3D" id="3.30.200.20">
    <property type="entry name" value="Phosphorylase Kinase, domain 1"/>
    <property type="match status" value="1"/>
</dbReference>
<dbReference type="SUPFAM" id="SSF51556">
    <property type="entry name" value="Metallo-dependent hydrolases"/>
    <property type="match status" value="1"/>
</dbReference>
<dbReference type="EMBL" id="WIGN01000556">
    <property type="protein sequence ID" value="KAF6788729.1"/>
    <property type="molecule type" value="Genomic_DNA"/>
</dbReference>
<keyword evidence="7" id="KW-1185">Reference proteome</keyword>
<evidence type="ECO:0000256" key="4">
    <source>
        <dbReference type="SAM" id="SignalP"/>
    </source>
</evidence>
<dbReference type="Proteomes" id="UP000652219">
    <property type="component" value="Unassembled WGS sequence"/>
</dbReference>
<dbReference type="Gene3D" id="1.10.510.10">
    <property type="entry name" value="Transferase(Phosphotransferase) domain 1"/>
    <property type="match status" value="1"/>
</dbReference>
<dbReference type="InterPro" id="IPR000719">
    <property type="entry name" value="Prot_kinase_dom"/>
</dbReference>
<dbReference type="InterPro" id="IPR032465">
    <property type="entry name" value="ACMSD"/>
</dbReference>
<dbReference type="GO" id="GO:0005829">
    <property type="term" value="C:cytosol"/>
    <property type="evidence" value="ECO:0007669"/>
    <property type="project" value="TreeGrafter"/>
</dbReference>
<name>A0A8H6INN8_9PEZI</name>
<feature type="chain" id="PRO_5034432259" description="Protein kinase domain-containing protein" evidence="4">
    <location>
        <begin position="21"/>
        <end position="541"/>
    </location>
</feature>
<dbReference type="InterPro" id="IPR011009">
    <property type="entry name" value="Kinase-like_dom_sf"/>
</dbReference>
<accession>A0A8H6INN8</accession>
<dbReference type="GO" id="GO:0016787">
    <property type="term" value="F:hydrolase activity"/>
    <property type="evidence" value="ECO:0007669"/>
    <property type="project" value="InterPro"/>
</dbReference>
<dbReference type="GO" id="GO:0019748">
    <property type="term" value="P:secondary metabolic process"/>
    <property type="evidence" value="ECO:0007669"/>
    <property type="project" value="TreeGrafter"/>
</dbReference>
<dbReference type="GO" id="GO:0005524">
    <property type="term" value="F:ATP binding"/>
    <property type="evidence" value="ECO:0007669"/>
    <property type="project" value="InterPro"/>
</dbReference>